<evidence type="ECO:0000256" key="1">
    <source>
        <dbReference type="SAM" id="MobiDB-lite"/>
    </source>
</evidence>
<accession>A0A8X6V683</accession>
<dbReference type="AlphaFoldDB" id="A0A8X6V683"/>
<gene>
    <name evidence="2" type="primary">NCL1_18111</name>
    <name evidence="2" type="ORF">TNCV_1441411</name>
</gene>
<feature type="compositionally biased region" description="Polar residues" evidence="1">
    <location>
        <begin position="1"/>
        <end position="13"/>
    </location>
</feature>
<organism evidence="2 3">
    <name type="scientific">Trichonephila clavipes</name>
    <name type="common">Golden silk orbweaver</name>
    <name type="synonym">Nephila clavipes</name>
    <dbReference type="NCBI Taxonomy" id="2585209"/>
    <lineage>
        <taxon>Eukaryota</taxon>
        <taxon>Metazoa</taxon>
        <taxon>Ecdysozoa</taxon>
        <taxon>Arthropoda</taxon>
        <taxon>Chelicerata</taxon>
        <taxon>Arachnida</taxon>
        <taxon>Araneae</taxon>
        <taxon>Araneomorphae</taxon>
        <taxon>Entelegynae</taxon>
        <taxon>Araneoidea</taxon>
        <taxon>Nephilidae</taxon>
        <taxon>Trichonephila</taxon>
    </lineage>
</organism>
<evidence type="ECO:0000313" key="2">
    <source>
        <dbReference type="EMBL" id="GFX96467.1"/>
    </source>
</evidence>
<protein>
    <submittedName>
        <fullName evidence="2">Uncharacterized protein</fullName>
    </submittedName>
</protein>
<dbReference type="EMBL" id="BMAU01021192">
    <property type="protein sequence ID" value="GFX96467.1"/>
    <property type="molecule type" value="Genomic_DNA"/>
</dbReference>
<reference evidence="2" key="1">
    <citation type="submission" date="2020-08" db="EMBL/GenBank/DDBJ databases">
        <title>Multicomponent nature underlies the extraordinary mechanical properties of spider dragline silk.</title>
        <authorList>
            <person name="Kono N."/>
            <person name="Nakamura H."/>
            <person name="Mori M."/>
            <person name="Yoshida Y."/>
            <person name="Ohtoshi R."/>
            <person name="Malay A.D."/>
            <person name="Moran D.A.P."/>
            <person name="Tomita M."/>
            <person name="Numata K."/>
            <person name="Arakawa K."/>
        </authorList>
    </citation>
    <scope>NUCLEOTIDE SEQUENCE</scope>
</reference>
<proteinExistence type="predicted"/>
<name>A0A8X6V683_TRICX</name>
<sequence>MEQSNKNITNADALTSERERNLAKENGETQQANIKDENMQDLDDQQPSEKDIVQPEDISNAPSEKCLKNVGFELEKYVDVGKDTEYYHNVLKRVILLVKYLAIRVLAFRGTEEVFGSPHNGVFYGCPGTAGRVRPIHS</sequence>
<feature type="region of interest" description="Disordered" evidence="1">
    <location>
        <begin position="1"/>
        <end position="62"/>
    </location>
</feature>
<comment type="caution">
    <text evidence="2">The sequence shown here is derived from an EMBL/GenBank/DDBJ whole genome shotgun (WGS) entry which is preliminary data.</text>
</comment>
<feature type="compositionally biased region" description="Basic and acidic residues" evidence="1">
    <location>
        <begin position="15"/>
        <end position="27"/>
    </location>
</feature>
<evidence type="ECO:0000313" key="3">
    <source>
        <dbReference type="Proteomes" id="UP000887159"/>
    </source>
</evidence>
<dbReference type="Proteomes" id="UP000887159">
    <property type="component" value="Unassembled WGS sequence"/>
</dbReference>
<keyword evidence="3" id="KW-1185">Reference proteome</keyword>